<dbReference type="AlphaFoldDB" id="A0A832TL93"/>
<dbReference type="OMA" id="TWDEFFQ"/>
<evidence type="ECO:0000313" key="2">
    <source>
        <dbReference type="Proteomes" id="UP000646844"/>
    </source>
</evidence>
<organism evidence="1 2">
    <name type="scientific">Sulfurisphaera tokodaii</name>
    <dbReference type="NCBI Taxonomy" id="111955"/>
    <lineage>
        <taxon>Archaea</taxon>
        <taxon>Thermoproteota</taxon>
        <taxon>Thermoprotei</taxon>
        <taxon>Sulfolobales</taxon>
        <taxon>Sulfolobaceae</taxon>
        <taxon>Sulfurisphaera</taxon>
    </lineage>
</organism>
<dbReference type="GeneID" id="1458644"/>
<name>A0A832TL93_9CREN</name>
<comment type="caution">
    <text evidence="1">The sequence shown here is derived from an EMBL/GenBank/DDBJ whole genome shotgun (WGS) entry which is preliminary data.</text>
</comment>
<dbReference type="Proteomes" id="UP000646844">
    <property type="component" value="Unassembled WGS sequence"/>
</dbReference>
<proteinExistence type="predicted"/>
<dbReference type="RefSeq" id="WP_010978677.1">
    <property type="nucleotide sequence ID" value="NZ_BAABQO010000012.1"/>
</dbReference>
<accession>A0A832TL93</accession>
<protein>
    <submittedName>
        <fullName evidence="1">VapB-type antitoxin</fullName>
    </submittedName>
</protein>
<evidence type="ECO:0000313" key="1">
    <source>
        <dbReference type="EMBL" id="HII74528.1"/>
    </source>
</evidence>
<gene>
    <name evidence="1" type="ORF">HA332_09180</name>
</gene>
<reference evidence="1" key="1">
    <citation type="journal article" date="2020" name="bioRxiv">
        <title>A rank-normalized archaeal taxonomy based on genome phylogeny resolves widespread incomplete and uneven classifications.</title>
        <authorList>
            <person name="Rinke C."/>
            <person name="Chuvochina M."/>
            <person name="Mussig A.J."/>
            <person name="Chaumeil P.-A."/>
            <person name="Waite D.W."/>
            <person name="Whitman W.B."/>
            <person name="Parks D.H."/>
            <person name="Hugenholtz P."/>
        </authorList>
    </citation>
    <scope>NUCLEOTIDE SEQUENCE</scope>
    <source>
        <strain evidence="1">UBA8838</strain>
    </source>
</reference>
<sequence length="73" mass="8968">MKSTISVRKEIKELLERKKKEMEIKLDKPLTWDEFFQEVFKEENIPKLTEEEAETLKKLVLEDRKNWKVREFA</sequence>
<dbReference type="EMBL" id="DUJO01000046">
    <property type="protein sequence ID" value="HII74528.1"/>
    <property type="molecule type" value="Genomic_DNA"/>
</dbReference>